<comment type="caution">
    <text evidence="2">The sequence shown here is derived from an EMBL/GenBank/DDBJ whole genome shotgun (WGS) entry which is preliminary data.</text>
</comment>
<proteinExistence type="predicted"/>
<feature type="compositionally biased region" description="Polar residues" evidence="1">
    <location>
        <begin position="73"/>
        <end position="92"/>
    </location>
</feature>
<feature type="compositionally biased region" description="Basic residues" evidence="1">
    <location>
        <begin position="57"/>
        <end position="71"/>
    </location>
</feature>
<feature type="region of interest" description="Disordered" evidence="1">
    <location>
        <begin position="133"/>
        <end position="152"/>
    </location>
</feature>
<name>A0AA40FA06_9PEZI</name>
<feature type="region of interest" description="Disordered" evidence="1">
    <location>
        <begin position="57"/>
        <end position="96"/>
    </location>
</feature>
<gene>
    <name evidence="2" type="ORF">B0T18DRAFT_26471</name>
</gene>
<organism evidence="2 3">
    <name type="scientific">Schizothecium vesticola</name>
    <dbReference type="NCBI Taxonomy" id="314040"/>
    <lineage>
        <taxon>Eukaryota</taxon>
        <taxon>Fungi</taxon>
        <taxon>Dikarya</taxon>
        <taxon>Ascomycota</taxon>
        <taxon>Pezizomycotina</taxon>
        <taxon>Sordariomycetes</taxon>
        <taxon>Sordariomycetidae</taxon>
        <taxon>Sordariales</taxon>
        <taxon>Schizotheciaceae</taxon>
        <taxon>Schizothecium</taxon>
    </lineage>
</organism>
<keyword evidence="3" id="KW-1185">Reference proteome</keyword>
<evidence type="ECO:0000313" key="2">
    <source>
        <dbReference type="EMBL" id="KAK0753987.1"/>
    </source>
</evidence>
<dbReference type="AlphaFoldDB" id="A0AA40FA06"/>
<protein>
    <submittedName>
        <fullName evidence="2">Uncharacterized protein</fullName>
    </submittedName>
</protein>
<dbReference type="EMBL" id="JAUKUD010000001">
    <property type="protein sequence ID" value="KAK0753987.1"/>
    <property type="molecule type" value="Genomic_DNA"/>
</dbReference>
<evidence type="ECO:0000313" key="3">
    <source>
        <dbReference type="Proteomes" id="UP001172155"/>
    </source>
</evidence>
<sequence length="152" mass="17128">MLRLHAVGFPDIFRICPGPRPVPHWALLVAPLCRAPGIHHGAATGRRGRFAAHLDHRHQHQERRTALRPRHPGSSQNTDLSQTSFRRATYSSRVPARAKTRNGVVSTASHFEHYQESICVSRITMAPLQHQARCARHPHGSKLQARPSATWR</sequence>
<dbReference type="Proteomes" id="UP001172155">
    <property type="component" value="Unassembled WGS sequence"/>
</dbReference>
<accession>A0AA40FA06</accession>
<evidence type="ECO:0000256" key="1">
    <source>
        <dbReference type="SAM" id="MobiDB-lite"/>
    </source>
</evidence>
<reference evidence="2" key="1">
    <citation type="submission" date="2023-06" db="EMBL/GenBank/DDBJ databases">
        <title>Genome-scale phylogeny and comparative genomics of the fungal order Sordariales.</title>
        <authorList>
            <consortium name="Lawrence Berkeley National Laboratory"/>
            <person name="Hensen N."/>
            <person name="Bonometti L."/>
            <person name="Westerberg I."/>
            <person name="Brannstrom I.O."/>
            <person name="Guillou S."/>
            <person name="Cros-Aarteil S."/>
            <person name="Calhoun S."/>
            <person name="Haridas S."/>
            <person name="Kuo A."/>
            <person name="Mondo S."/>
            <person name="Pangilinan J."/>
            <person name="Riley R."/>
            <person name="LaButti K."/>
            <person name="Andreopoulos B."/>
            <person name="Lipzen A."/>
            <person name="Chen C."/>
            <person name="Yanf M."/>
            <person name="Daum C."/>
            <person name="Ng V."/>
            <person name="Clum A."/>
            <person name="Steindorff A."/>
            <person name="Ohm R."/>
            <person name="Martin F."/>
            <person name="Silar P."/>
            <person name="Natvig D."/>
            <person name="Lalanne C."/>
            <person name="Gautier V."/>
            <person name="Ament-velasquez S.L."/>
            <person name="Kruys A."/>
            <person name="Hutchinson M.I."/>
            <person name="Powell A.J."/>
            <person name="Barry K."/>
            <person name="Miller A.N."/>
            <person name="Grigoriev I.V."/>
            <person name="Debuchy R."/>
            <person name="Gladieux P."/>
            <person name="Thoren M.H."/>
            <person name="Johannesson H."/>
        </authorList>
    </citation>
    <scope>NUCLEOTIDE SEQUENCE</scope>
    <source>
        <strain evidence="2">SMH3187-1</strain>
    </source>
</reference>